<proteinExistence type="predicted"/>
<sequence>MNISLGDVHYNATAGAFEARVDIAREEATYRYPCSVAGPVTMDMAHVRESLKRRAVHMSDSSPDLLSHN</sequence>
<comment type="caution">
    <text evidence="1">The sequence shown here is derived from an EMBL/GenBank/DDBJ whole genome shotgun (WGS) entry which is preliminary data.</text>
</comment>
<dbReference type="RefSeq" id="WP_183525364.1">
    <property type="nucleotide sequence ID" value="NZ_JACIJM010000002.1"/>
</dbReference>
<dbReference type="AlphaFoldDB" id="A0A7W9BI88"/>
<gene>
    <name evidence="1" type="ORF">FHS72_000597</name>
</gene>
<keyword evidence="2" id="KW-1185">Reference proteome</keyword>
<dbReference type="EMBL" id="JACIJM010000002">
    <property type="protein sequence ID" value="MBB5720990.1"/>
    <property type="molecule type" value="Genomic_DNA"/>
</dbReference>
<evidence type="ECO:0008006" key="3">
    <source>
        <dbReference type="Google" id="ProtNLM"/>
    </source>
</evidence>
<protein>
    <recommendedName>
        <fullName evidence="3">Orotidine 5'-phosphate decarboxylase</fullName>
    </recommendedName>
</protein>
<evidence type="ECO:0000313" key="2">
    <source>
        <dbReference type="Proteomes" id="UP000535415"/>
    </source>
</evidence>
<dbReference type="Proteomes" id="UP000535415">
    <property type="component" value="Unassembled WGS sequence"/>
</dbReference>
<organism evidence="1 2">
    <name type="scientific">Yoonia ponticola</name>
    <dbReference type="NCBI Taxonomy" id="1524255"/>
    <lineage>
        <taxon>Bacteria</taxon>
        <taxon>Pseudomonadati</taxon>
        <taxon>Pseudomonadota</taxon>
        <taxon>Alphaproteobacteria</taxon>
        <taxon>Rhodobacterales</taxon>
        <taxon>Paracoccaceae</taxon>
        <taxon>Yoonia</taxon>
    </lineage>
</organism>
<reference evidence="1 2" key="1">
    <citation type="submission" date="2020-08" db="EMBL/GenBank/DDBJ databases">
        <title>Genomic Encyclopedia of Type Strains, Phase IV (KMG-IV): sequencing the most valuable type-strain genomes for metagenomic binning, comparative biology and taxonomic classification.</title>
        <authorList>
            <person name="Goeker M."/>
        </authorList>
    </citation>
    <scope>NUCLEOTIDE SEQUENCE [LARGE SCALE GENOMIC DNA]</scope>
    <source>
        <strain evidence="1 2">DSM 101064</strain>
    </source>
</reference>
<accession>A0A7W9BI88</accession>
<name>A0A7W9BI88_9RHOB</name>
<evidence type="ECO:0000313" key="1">
    <source>
        <dbReference type="EMBL" id="MBB5720990.1"/>
    </source>
</evidence>